<evidence type="ECO:0000313" key="1">
    <source>
        <dbReference type="EMBL" id="MBB4109931.1"/>
    </source>
</evidence>
<evidence type="ECO:0000313" key="2">
    <source>
        <dbReference type="Proteomes" id="UP000532273"/>
    </source>
</evidence>
<organism evidence="1 2">
    <name type="scientific">Pedobacter zeae</name>
    <dbReference type="NCBI Taxonomy" id="1737356"/>
    <lineage>
        <taxon>Bacteria</taxon>
        <taxon>Pseudomonadati</taxon>
        <taxon>Bacteroidota</taxon>
        <taxon>Sphingobacteriia</taxon>
        <taxon>Sphingobacteriales</taxon>
        <taxon>Sphingobacteriaceae</taxon>
        <taxon>Pedobacter</taxon>
    </lineage>
</organism>
<protein>
    <submittedName>
        <fullName evidence="1">Uncharacterized protein</fullName>
    </submittedName>
</protein>
<gene>
    <name evidence="1" type="ORF">GGQ60_003959</name>
</gene>
<dbReference type="Proteomes" id="UP000532273">
    <property type="component" value="Unassembled WGS sequence"/>
</dbReference>
<accession>A0A7W6KDS0</accession>
<dbReference type="EMBL" id="JACIEF010000004">
    <property type="protein sequence ID" value="MBB4109931.1"/>
    <property type="molecule type" value="Genomic_DNA"/>
</dbReference>
<comment type="caution">
    <text evidence="1">The sequence shown here is derived from an EMBL/GenBank/DDBJ whole genome shotgun (WGS) entry which is preliminary data.</text>
</comment>
<sequence>MKTNVQFFIAEAAPLYALLRYTPCLLQPGLIFKASRHWTSLFPASTKPSFLNLMGVASPIFHLDKNGQQD</sequence>
<dbReference type="AlphaFoldDB" id="A0A7W6KDS0"/>
<name>A0A7W6KDS0_9SPHI</name>
<reference evidence="1 2" key="1">
    <citation type="submission" date="2020-08" db="EMBL/GenBank/DDBJ databases">
        <title>Genomic Encyclopedia of Type Strains, Phase IV (KMG-IV): sequencing the most valuable type-strain genomes for metagenomic binning, comparative biology and taxonomic classification.</title>
        <authorList>
            <person name="Goeker M."/>
        </authorList>
    </citation>
    <scope>NUCLEOTIDE SEQUENCE [LARGE SCALE GENOMIC DNA]</scope>
    <source>
        <strain evidence="1 2">DSM 100774</strain>
    </source>
</reference>
<proteinExistence type="predicted"/>
<dbReference type="RefSeq" id="WP_183767380.1">
    <property type="nucleotide sequence ID" value="NZ_BMHZ01000004.1"/>
</dbReference>